<accession>M1WAF1</accession>
<evidence type="ECO:0000313" key="3">
    <source>
        <dbReference type="EMBL" id="CCE32985.1"/>
    </source>
</evidence>
<dbReference type="InterPro" id="IPR029063">
    <property type="entry name" value="SAM-dependent_MTases_sf"/>
</dbReference>
<reference evidence="3" key="1">
    <citation type="submission" date="2011-10" db="EMBL/GenBank/DDBJ databases">
        <authorList>
            <person name="MIPS"/>
        </authorList>
    </citation>
    <scope>NUCLEOTIDE SEQUENCE</scope>
    <source>
        <strain evidence="3">20.1</strain>
    </source>
</reference>
<dbReference type="EMBL" id="CAGA01000049">
    <property type="protein sequence ID" value="CCE32985.1"/>
    <property type="molecule type" value="Genomic_DNA"/>
</dbReference>
<dbReference type="GO" id="GO:0008168">
    <property type="term" value="F:methyltransferase activity"/>
    <property type="evidence" value="ECO:0007669"/>
    <property type="project" value="TreeGrafter"/>
</dbReference>
<sequence>MAGNSEDSKPARYEEREPGPHQLNDPKDQRSIANRLAAEESRWIFTVYPYSDGPLTRIMFTASQTNEQRPQAEGHLIVAADVLADDQNDTDSVYSETQSSTASLASSILEYRQMHGRTYHSDRFTTNYVIPNDDQQLESEELCHHYLKILLDDRLFLAPLERDKIHRVLDVGTGSGIWAIEFGDRFPNASVTGTDLSPCQPKWVPPNVHFEIDDASLEWTWNENHFDFVHIRFTLGGIQDWKALFREAYRCCAPGGWVQSVEIDADLRSDDGSTELEPILASYGDLFREGGKVTNRSFFLREIQPQAFDEAGFVDKRTVEYKVPIGPWAKDPKLAEVGRFIRAAMENDLQGYTQMVWHNILQRPADEYHVWLADMRKAIRNPKVHSYVIMHTVYGRKPA</sequence>
<evidence type="ECO:0000313" key="4">
    <source>
        <dbReference type="Proteomes" id="UP000016801"/>
    </source>
</evidence>
<dbReference type="Pfam" id="PF13489">
    <property type="entry name" value="Methyltransf_23"/>
    <property type="match status" value="1"/>
</dbReference>
<dbReference type="Proteomes" id="UP000016801">
    <property type="component" value="Unassembled WGS sequence"/>
</dbReference>
<evidence type="ECO:0000256" key="2">
    <source>
        <dbReference type="SAM" id="MobiDB-lite"/>
    </source>
</evidence>
<comment type="similarity">
    <text evidence="1">Belongs to the methyltransferase superfamily. LaeA methyltransferase family.</text>
</comment>
<dbReference type="VEuPathDB" id="FungiDB:CPUR_06908"/>
<evidence type="ECO:0000256" key="1">
    <source>
        <dbReference type="ARBA" id="ARBA00038158"/>
    </source>
</evidence>
<dbReference type="PANTHER" id="PTHR43591">
    <property type="entry name" value="METHYLTRANSFERASE"/>
    <property type="match status" value="1"/>
</dbReference>
<dbReference type="eggNOG" id="ENOG502S8W5">
    <property type="taxonomic scope" value="Eukaryota"/>
</dbReference>
<feature type="region of interest" description="Disordered" evidence="2">
    <location>
        <begin position="1"/>
        <end position="29"/>
    </location>
</feature>
<proteinExistence type="inferred from homology"/>
<dbReference type="CDD" id="cd02440">
    <property type="entry name" value="AdoMet_MTases"/>
    <property type="match status" value="1"/>
</dbReference>
<dbReference type="Gene3D" id="3.40.50.150">
    <property type="entry name" value="Vaccinia Virus protein VP39"/>
    <property type="match status" value="1"/>
</dbReference>
<evidence type="ECO:0008006" key="5">
    <source>
        <dbReference type="Google" id="ProtNLM"/>
    </source>
</evidence>
<dbReference type="HOGENOM" id="CLU_010595_0_0_1"/>
<dbReference type="SUPFAM" id="SSF53335">
    <property type="entry name" value="S-adenosyl-L-methionine-dependent methyltransferases"/>
    <property type="match status" value="1"/>
</dbReference>
<gene>
    <name evidence="3" type="ORF">CPUR_06908</name>
</gene>
<dbReference type="OrthoDB" id="2013972at2759"/>
<comment type="caution">
    <text evidence="3">The sequence shown here is derived from an EMBL/GenBank/DDBJ whole genome shotgun (WGS) entry which is preliminary data.</text>
</comment>
<protein>
    <recommendedName>
        <fullName evidence="5">Methyltransferase</fullName>
    </recommendedName>
</protein>
<reference evidence="3" key="2">
    <citation type="journal article" date="2013" name="PLoS Genet.">
        <title>Plant-symbiotic fungi as chemical engineers: Multi-genome analysis of the Clavicipitaceae reveals dynamics of alkaloid loci.</title>
        <authorList>
            <person name="Schardl C.L."/>
            <person name="Young C.A."/>
            <person name="Hesse U."/>
            <person name="Amyotte S.G."/>
            <person name="Andreeva K."/>
            <person name="Calie P.J."/>
            <person name="Fleetwood D.J."/>
            <person name="Haws D.C."/>
            <person name="Moore N."/>
            <person name="Oeser B."/>
            <person name="Panaccione D.G."/>
            <person name="Schweri K.K."/>
            <person name="Voisey C.R."/>
            <person name="Farman M.L."/>
            <person name="Jaromczyk J.W."/>
            <person name="Roe B.A."/>
            <person name="O'Sullivan D.M."/>
            <person name="Scott B."/>
            <person name="Tudzynski P."/>
            <person name="An Z."/>
            <person name="Arnaoudova E.G."/>
            <person name="Bullock C.T."/>
            <person name="Charlton N.D."/>
            <person name="Chen L."/>
            <person name="Cox M."/>
            <person name="Dinkins R.D."/>
            <person name="Florea S."/>
            <person name="Glenn A.E."/>
            <person name="Gordon A."/>
            <person name="Gueldener U."/>
            <person name="Harris D.R."/>
            <person name="Hollin W."/>
            <person name="Jaromczyk J."/>
            <person name="Johnson R.D."/>
            <person name="Khan A.K."/>
            <person name="Leistner E."/>
            <person name="Leuchtmann A."/>
            <person name="Li C."/>
            <person name="Liu J."/>
            <person name="Liu J."/>
            <person name="Liu M."/>
            <person name="Mace W."/>
            <person name="Machado C."/>
            <person name="Nagabhyru P."/>
            <person name="Pan J."/>
            <person name="Schmid J."/>
            <person name="Sugawara K."/>
            <person name="Steiner U."/>
            <person name="Takach J.E."/>
            <person name="Tanaka E."/>
            <person name="Webb J.S."/>
            <person name="Wilson E.V."/>
            <person name="Wiseman J.L."/>
            <person name="Yoshida R."/>
            <person name="Zeng Z."/>
        </authorList>
    </citation>
    <scope>NUCLEOTIDE SEQUENCE [LARGE SCALE GENOMIC DNA]</scope>
    <source>
        <strain evidence="3">20.1</strain>
    </source>
</reference>
<dbReference type="STRING" id="1111077.M1WAF1"/>
<organism evidence="3 4">
    <name type="scientific">Claviceps purpurea (strain 20.1)</name>
    <name type="common">Ergot fungus</name>
    <name type="synonym">Sphacelia segetum</name>
    <dbReference type="NCBI Taxonomy" id="1111077"/>
    <lineage>
        <taxon>Eukaryota</taxon>
        <taxon>Fungi</taxon>
        <taxon>Dikarya</taxon>
        <taxon>Ascomycota</taxon>
        <taxon>Pezizomycotina</taxon>
        <taxon>Sordariomycetes</taxon>
        <taxon>Hypocreomycetidae</taxon>
        <taxon>Hypocreales</taxon>
        <taxon>Clavicipitaceae</taxon>
        <taxon>Claviceps</taxon>
    </lineage>
</organism>
<keyword evidence="4" id="KW-1185">Reference proteome</keyword>
<dbReference type="AlphaFoldDB" id="M1WAF1"/>
<name>M1WAF1_CLAP2</name>
<dbReference type="PANTHER" id="PTHR43591:SF10">
    <property type="entry name" value="ABC TRANSMEMBRANE TYPE-1 DOMAIN-CONTAINING PROTEIN-RELATED"/>
    <property type="match status" value="1"/>
</dbReference>